<reference evidence="14" key="2">
    <citation type="submission" date="2021-04" db="EMBL/GenBank/DDBJ databases">
        <authorList>
            <person name="Gilroy R."/>
        </authorList>
    </citation>
    <scope>NUCLEOTIDE SEQUENCE</scope>
    <source>
        <strain evidence="14">CHK169-2315</strain>
    </source>
</reference>
<keyword evidence="4 12" id="KW-0808">Transferase</keyword>
<dbReference type="GO" id="GO:0016779">
    <property type="term" value="F:nucleotidyltransferase activity"/>
    <property type="evidence" value="ECO:0007669"/>
    <property type="project" value="UniProtKB-KW"/>
</dbReference>
<dbReference type="Gene3D" id="3.90.1640.10">
    <property type="entry name" value="inorganic pyrophosphatase (n-terminal core)"/>
    <property type="match status" value="1"/>
</dbReference>
<evidence type="ECO:0000256" key="1">
    <source>
        <dbReference type="ARBA" id="ARBA00001946"/>
    </source>
</evidence>
<dbReference type="SUPFAM" id="SSF81891">
    <property type="entry name" value="Poly A polymerase C-terminal region-like"/>
    <property type="match status" value="1"/>
</dbReference>
<evidence type="ECO:0000259" key="13">
    <source>
        <dbReference type="PROSITE" id="PS51371"/>
    </source>
</evidence>
<name>A0A9D1PMP5_9BACI</name>
<comment type="similarity">
    <text evidence="2 12">Belongs to the tRNA nucleotidyltransferase/poly(A) polymerase family.</text>
</comment>
<keyword evidence="6" id="KW-0548">Nucleotidyltransferase</keyword>
<dbReference type="GO" id="GO:0008033">
    <property type="term" value="P:tRNA processing"/>
    <property type="evidence" value="ECO:0007669"/>
    <property type="project" value="UniProtKB-KW"/>
</dbReference>
<dbReference type="PROSITE" id="PS51371">
    <property type="entry name" value="CBS"/>
    <property type="match status" value="2"/>
</dbReference>
<dbReference type="InterPro" id="IPR038763">
    <property type="entry name" value="DHH_sf"/>
</dbReference>
<dbReference type="InterPro" id="IPR001667">
    <property type="entry name" value="DDH_dom"/>
</dbReference>
<gene>
    <name evidence="14" type="ORF">H9895_03985</name>
</gene>
<evidence type="ECO:0000256" key="4">
    <source>
        <dbReference type="ARBA" id="ARBA00022679"/>
    </source>
</evidence>
<keyword evidence="11" id="KW-0129">CBS domain</keyword>
<evidence type="ECO:0000313" key="15">
    <source>
        <dbReference type="Proteomes" id="UP000823937"/>
    </source>
</evidence>
<evidence type="ECO:0000256" key="3">
    <source>
        <dbReference type="ARBA" id="ARBA00022555"/>
    </source>
</evidence>
<accession>A0A9D1PMP5</accession>
<dbReference type="SMART" id="SM00116">
    <property type="entry name" value="CBS"/>
    <property type="match status" value="2"/>
</dbReference>
<dbReference type="InterPro" id="IPR002646">
    <property type="entry name" value="PolA_pol_head_dom"/>
</dbReference>
<dbReference type="Gene3D" id="3.30.460.10">
    <property type="entry name" value="Beta Polymerase, domain 2"/>
    <property type="match status" value="1"/>
</dbReference>
<dbReference type="InterPro" id="IPR046342">
    <property type="entry name" value="CBS_dom_sf"/>
</dbReference>
<keyword evidence="10 12" id="KW-0694">RNA-binding</keyword>
<dbReference type="Pfam" id="PF01743">
    <property type="entry name" value="PolyA_pol"/>
    <property type="match status" value="1"/>
</dbReference>
<dbReference type="Pfam" id="PF12627">
    <property type="entry name" value="PolyA_pol_RNAbd"/>
    <property type="match status" value="1"/>
</dbReference>
<evidence type="ECO:0000256" key="9">
    <source>
        <dbReference type="ARBA" id="ARBA00022842"/>
    </source>
</evidence>
<evidence type="ECO:0000256" key="11">
    <source>
        <dbReference type="PROSITE-ProRule" id="PRU00703"/>
    </source>
</evidence>
<evidence type="ECO:0000256" key="2">
    <source>
        <dbReference type="ARBA" id="ARBA00007265"/>
    </source>
</evidence>
<evidence type="ECO:0000256" key="10">
    <source>
        <dbReference type="ARBA" id="ARBA00022884"/>
    </source>
</evidence>
<dbReference type="EMBL" id="DXHX01000056">
    <property type="protein sequence ID" value="HIV74224.1"/>
    <property type="molecule type" value="Genomic_DNA"/>
</dbReference>
<dbReference type="SUPFAM" id="SSF81301">
    <property type="entry name" value="Nucleotidyltransferase"/>
    <property type="match status" value="1"/>
</dbReference>
<protein>
    <submittedName>
        <fullName evidence="14">CBS domain-containing protein</fullName>
    </submittedName>
</protein>
<dbReference type="CDD" id="cd05398">
    <property type="entry name" value="NT_ClassII-CCAase"/>
    <property type="match status" value="1"/>
</dbReference>
<evidence type="ECO:0000256" key="5">
    <source>
        <dbReference type="ARBA" id="ARBA00022694"/>
    </source>
</evidence>
<evidence type="ECO:0000256" key="6">
    <source>
        <dbReference type="ARBA" id="ARBA00022695"/>
    </source>
</evidence>
<keyword evidence="7" id="KW-0479">Metal-binding</keyword>
<sequence length="850" mass="96977">MQVIVTHMNTDFDALASLYAAKKLYPDATVVLSDKQETKVRQFLNIYRDTLKFTDEKDVNWENVTDMIIVDVANTRRIGSYMDSLDMSKINVIVFDHHPPKKGDIDDADCQIEPVGATVTLLIEKMIEQNIPISSFEATLFGLGIYTDTNAFMNDITSARDFKAASFLMDNGMSLEMVHQFSEHVLLPEQQHILNDLFTKMDVRSIDGLEIVVAASSYDFFQSGLATITSRLLEITNTDAVITVVGMKNHVHIVGRASSDRINLLPLLKKFEGGGHEKAGSAMVKRSTCEEILPKVIEYLGLISKPGITVRDMMVYPVKTLTPDTTIEEAGRKMYRYGHSGYPVVQEGKLIGMVTRRDLDKANHHGLGHAPVKAYMSTNLITVTEEKTLEEIQQLIIERNIGRLPVIRDGKLVGIITRTNIIEKMHELALMEESGKDQPLKTNMKNDLKEQLEHDAFSLLEKIRQTAEQAKIDVYLVGGIVRDLFLHVPNDDIDIVVEGSGIDFAKQLTEDHGGEVIIHESFGTATWETKDGFSIDVTTSRLEYYDRPASLPDVESSYVAEDLQRRDFTINAMAVCLTGEKFGDLMDPYNGQQDLRDGNITILHNLSFVEDPTRILRAVRFETRFEFLMDKQTEQLALQSISTMRNLSNQRIVDELIRIFKEDNIARAMMRLYDVDFWKQYNVGIPLSDVIERVKKLRVLFDMYEHVEPDWFHYVAIPFFNPPFHDAIKEFALTKKEMKFVRAVEEFFRMDGWRQTERSGDIHAYAKPFEDDVLLFILSVSSIENEKVILQYIENRKKLEQYITGADLILRGLKPGAHFKELLLQLEIATLNKEVTTKEEAYAWIEANIQ</sequence>
<evidence type="ECO:0000256" key="12">
    <source>
        <dbReference type="RuleBase" id="RU003953"/>
    </source>
</evidence>
<dbReference type="GO" id="GO:0000049">
    <property type="term" value="F:tRNA binding"/>
    <property type="evidence" value="ECO:0007669"/>
    <property type="project" value="UniProtKB-KW"/>
</dbReference>
<keyword evidence="3" id="KW-0820">tRNA-binding</keyword>
<dbReference type="Gene3D" id="3.10.310.30">
    <property type="match status" value="1"/>
</dbReference>
<dbReference type="SUPFAM" id="SSF54631">
    <property type="entry name" value="CBS-domain pair"/>
    <property type="match status" value="1"/>
</dbReference>
<comment type="caution">
    <text evidence="14">The sequence shown here is derived from an EMBL/GenBank/DDBJ whole genome shotgun (WGS) entry which is preliminary data.</text>
</comment>
<evidence type="ECO:0000256" key="8">
    <source>
        <dbReference type="ARBA" id="ARBA00022741"/>
    </source>
</evidence>
<organism evidence="14 15">
    <name type="scientific">Candidatus Pseudogracilibacillus intestinigallinarum</name>
    <dbReference type="NCBI Taxonomy" id="2838742"/>
    <lineage>
        <taxon>Bacteria</taxon>
        <taxon>Bacillati</taxon>
        <taxon>Bacillota</taxon>
        <taxon>Bacilli</taxon>
        <taxon>Bacillales</taxon>
        <taxon>Bacillaceae</taxon>
        <taxon>Pseudogracilibacillus</taxon>
    </lineage>
</organism>
<evidence type="ECO:0000313" key="14">
    <source>
        <dbReference type="EMBL" id="HIV74224.1"/>
    </source>
</evidence>
<dbReference type="PANTHER" id="PTHR47788">
    <property type="entry name" value="POLYA POLYMERASE"/>
    <property type="match status" value="1"/>
</dbReference>
<keyword evidence="8" id="KW-0547">Nucleotide-binding</keyword>
<proteinExistence type="inferred from homology"/>
<dbReference type="GO" id="GO:0046872">
    <property type="term" value="F:metal ion binding"/>
    <property type="evidence" value="ECO:0007669"/>
    <property type="project" value="UniProtKB-KW"/>
</dbReference>
<dbReference type="PANTHER" id="PTHR47788:SF1">
    <property type="entry name" value="A-ADDING TRNA NUCLEOTIDYLTRANSFERASE"/>
    <property type="match status" value="1"/>
</dbReference>
<dbReference type="Pfam" id="PF01368">
    <property type="entry name" value="DHH"/>
    <property type="match status" value="1"/>
</dbReference>
<reference evidence="14" key="1">
    <citation type="journal article" date="2021" name="PeerJ">
        <title>Extensive microbial diversity within the chicken gut microbiome revealed by metagenomics and culture.</title>
        <authorList>
            <person name="Gilroy R."/>
            <person name="Ravi A."/>
            <person name="Getino M."/>
            <person name="Pursley I."/>
            <person name="Horton D.L."/>
            <person name="Alikhan N.F."/>
            <person name="Baker D."/>
            <person name="Gharbi K."/>
            <person name="Hall N."/>
            <person name="Watson M."/>
            <person name="Adriaenssens E.M."/>
            <person name="Foster-Nyarko E."/>
            <person name="Jarju S."/>
            <person name="Secka A."/>
            <person name="Antonio M."/>
            <person name="Oren A."/>
            <person name="Chaudhuri R.R."/>
            <person name="La Ragione R."/>
            <person name="Hildebrand F."/>
            <person name="Pallen M.J."/>
        </authorList>
    </citation>
    <scope>NUCLEOTIDE SEQUENCE</scope>
    <source>
        <strain evidence="14">CHK169-2315</strain>
    </source>
</reference>
<comment type="cofactor">
    <cofactor evidence="1">
        <name>Mg(2+)</name>
        <dbReference type="ChEBI" id="CHEBI:18420"/>
    </cofactor>
</comment>
<feature type="domain" description="CBS" evidence="13">
    <location>
        <begin position="376"/>
        <end position="433"/>
    </location>
</feature>
<dbReference type="Pfam" id="PF00571">
    <property type="entry name" value="CBS"/>
    <property type="match status" value="2"/>
</dbReference>
<dbReference type="InterPro" id="IPR043519">
    <property type="entry name" value="NT_sf"/>
</dbReference>
<feature type="domain" description="CBS" evidence="13">
    <location>
        <begin position="314"/>
        <end position="372"/>
    </location>
</feature>
<dbReference type="Proteomes" id="UP000823937">
    <property type="component" value="Unassembled WGS sequence"/>
</dbReference>
<dbReference type="Gene3D" id="1.10.3090.10">
    <property type="entry name" value="cca-adding enzyme, domain 2"/>
    <property type="match status" value="1"/>
</dbReference>
<dbReference type="GO" id="GO:0000166">
    <property type="term" value="F:nucleotide binding"/>
    <property type="evidence" value="ECO:0007669"/>
    <property type="project" value="UniProtKB-KW"/>
</dbReference>
<dbReference type="InterPro" id="IPR032828">
    <property type="entry name" value="PolyA_RNA-bd"/>
</dbReference>
<dbReference type="InterPro" id="IPR000644">
    <property type="entry name" value="CBS_dom"/>
</dbReference>
<dbReference type="InterPro" id="IPR052390">
    <property type="entry name" value="tRNA_nt/polyA_polymerase"/>
</dbReference>
<evidence type="ECO:0000256" key="7">
    <source>
        <dbReference type="ARBA" id="ARBA00022723"/>
    </source>
</evidence>
<keyword evidence="5" id="KW-0819">tRNA processing</keyword>
<keyword evidence="9" id="KW-0460">Magnesium</keyword>
<dbReference type="CDD" id="cd04595">
    <property type="entry name" value="CBS_pair_DHH_polyA_Pol_assoc"/>
    <property type="match status" value="1"/>
</dbReference>
<dbReference type="SUPFAM" id="SSF64182">
    <property type="entry name" value="DHH phosphoesterases"/>
    <property type="match status" value="1"/>
</dbReference>
<dbReference type="AlphaFoldDB" id="A0A9D1PMP5"/>
<dbReference type="Gene3D" id="3.10.580.10">
    <property type="entry name" value="CBS-domain"/>
    <property type="match status" value="2"/>
</dbReference>